<dbReference type="Pfam" id="PF05199">
    <property type="entry name" value="GMC_oxred_C"/>
    <property type="match status" value="1"/>
</dbReference>
<dbReference type="SUPFAM" id="SSF54373">
    <property type="entry name" value="FAD-linked reductases, C-terminal domain"/>
    <property type="match status" value="1"/>
</dbReference>
<organism evidence="10 11">
    <name type="scientific">Petrolisthes manimaculis</name>
    <dbReference type="NCBI Taxonomy" id="1843537"/>
    <lineage>
        <taxon>Eukaryota</taxon>
        <taxon>Metazoa</taxon>
        <taxon>Ecdysozoa</taxon>
        <taxon>Arthropoda</taxon>
        <taxon>Crustacea</taxon>
        <taxon>Multicrustacea</taxon>
        <taxon>Malacostraca</taxon>
        <taxon>Eumalacostraca</taxon>
        <taxon>Eucarida</taxon>
        <taxon>Decapoda</taxon>
        <taxon>Pleocyemata</taxon>
        <taxon>Anomura</taxon>
        <taxon>Galatheoidea</taxon>
        <taxon>Porcellanidae</taxon>
        <taxon>Petrolisthes</taxon>
    </lineage>
</organism>
<evidence type="ECO:0000259" key="9">
    <source>
        <dbReference type="PROSITE" id="PS00624"/>
    </source>
</evidence>
<feature type="binding site" evidence="5">
    <location>
        <position position="263"/>
    </location>
    <ligand>
        <name>FAD</name>
        <dbReference type="ChEBI" id="CHEBI:57692"/>
    </ligand>
</feature>
<dbReference type="Gene3D" id="3.30.560.10">
    <property type="entry name" value="Glucose Oxidase, domain 3"/>
    <property type="match status" value="1"/>
</dbReference>
<comment type="caution">
    <text evidence="10">The sequence shown here is derived from an EMBL/GenBank/DDBJ whole genome shotgun (WGS) entry which is preliminary data.</text>
</comment>
<evidence type="ECO:0000256" key="4">
    <source>
        <dbReference type="ARBA" id="ARBA00022827"/>
    </source>
</evidence>
<proteinExistence type="inferred from homology"/>
<dbReference type="InterPro" id="IPR036188">
    <property type="entry name" value="FAD/NAD-bd_sf"/>
</dbReference>
<sequence>MRILALTRLLPAAVVRLLVVFLMTFSGPEHFPNIDSSLILQSQYDFIVVGGGSAGAVVAARLSEVKGWKVLLLEAGGMAPPETLIPGLNMLSFQSEFDWNYFTTPQKHGLRGYVKNSCHMPVGRVLGGSSVLNWMMYVRGNRRDYDNWAQLGNTGWSYQDVLHYFKKAEDYTGTRNTQTAAYHGDGGPLSVDDKRWYPPITEDFLRAGRELGLPTIDPNGPEQIGFSIPDMTQRNGMRGSTDRSYLRPAASRPNLHVALNALVTKVIFDNNKRATGVEFEQVGLRRRIYVRREVILSAGALGSPKILMLSGVGPAKHLRKHRIPVIENLRGVGRNLHDHPSIFGLTWTVNRGSAGDLIRMFNPQTVVEYIHKRQGPLSVPMGVEVNAWIKSEGRDDPMWPELQFLFISLTPAVDYGLLVTDGIGFRRSLFNNYFAPLKGREGFNIGPMLTRPLSRGTLKLSSNNPKHPPIINPNFLSHPRDIEVFVKGIKFAMAVGNTTTLKQRHGAKFYDRVLPGCENEVFGSDKYWVCYTRTMAQTTYHPTGTCKMAPASDKKGVVDPRLRVRGVSGLRVIDGSIMPYIISGNPNAPIIMIGEKGADFIKQDWGLVI</sequence>
<feature type="signal peptide" evidence="7">
    <location>
        <begin position="1"/>
        <end position="28"/>
    </location>
</feature>
<feature type="binding site" evidence="5">
    <location>
        <position position="575"/>
    </location>
    <ligand>
        <name>FAD</name>
        <dbReference type="ChEBI" id="CHEBI:57692"/>
    </ligand>
</feature>
<dbReference type="SUPFAM" id="SSF51905">
    <property type="entry name" value="FAD/NAD(P)-binding domain"/>
    <property type="match status" value="1"/>
</dbReference>
<dbReference type="PANTHER" id="PTHR11552">
    <property type="entry name" value="GLUCOSE-METHANOL-CHOLINE GMC OXIDOREDUCTASE"/>
    <property type="match status" value="1"/>
</dbReference>
<dbReference type="InterPro" id="IPR000172">
    <property type="entry name" value="GMC_OxRdtase_N"/>
</dbReference>
<keyword evidence="4 5" id="KW-0274">FAD</keyword>
<gene>
    <name evidence="10" type="ORF">Pmani_016701</name>
</gene>
<dbReference type="PANTHER" id="PTHR11552:SF147">
    <property type="entry name" value="CHOLINE DEHYDROGENASE, MITOCHONDRIAL"/>
    <property type="match status" value="1"/>
</dbReference>
<dbReference type="GO" id="GO:0050660">
    <property type="term" value="F:flavin adenine dinucleotide binding"/>
    <property type="evidence" value="ECO:0007669"/>
    <property type="project" value="InterPro"/>
</dbReference>
<reference evidence="10" key="1">
    <citation type="submission" date="2023-11" db="EMBL/GenBank/DDBJ databases">
        <title>Genome assemblies of two species of porcelain crab, Petrolisthes cinctipes and Petrolisthes manimaculis (Anomura: Porcellanidae).</title>
        <authorList>
            <person name="Angst P."/>
        </authorList>
    </citation>
    <scope>NUCLEOTIDE SEQUENCE</scope>
    <source>
        <strain evidence="10">PB745_02</strain>
        <tissue evidence="10">Gill</tissue>
    </source>
</reference>
<dbReference type="PIRSF" id="PIRSF000137">
    <property type="entry name" value="Alcohol_oxidase"/>
    <property type="match status" value="1"/>
</dbReference>
<evidence type="ECO:0000259" key="8">
    <source>
        <dbReference type="PROSITE" id="PS00623"/>
    </source>
</evidence>
<evidence type="ECO:0000256" key="3">
    <source>
        <dbReference type="ARBA" id="ARBA00022630"/>
    </source>
</evidence>
<feature type="binding site" evidence="5">
    <location>
        <position position="125"/>
    </location>
    <ligand>
        <name>FAD</name>
        <dbReference type="ChEBI" id="CHEBI:57692"/>
    </ligand>
</feature>
<evidence type="ECO:0000313" key="10">
    <source>
        <dbReference type="EMBL" id="KAK4311829.1"/>
    </source>
</evidence>
<dbReference type="Gene3D" id="3.50.50.60">
    <property type="entry name" value="FAD/NAD(P)-binding domain"/>
    <property type="match status" value="1"/>
</dbReference>
<dbReference type="Pfam" id="PF00732">
    <property type="entry name" value="GMC_oxred_N"/>
    <property type="match status" value="1"/>
</dbReference>
<keyword evidence="3 6" id="KW-0285">Flavoprotein</keyword>
<evidence type="ECO:0000256" key="7">
    <source>
        <dbReference type="SAM" id="SignalP"/>
    </source>
</evidence>
<evidence type="ECO:0000256" key="1">
    <source>
        <dbReference type="ARBA" id="ARBA00001974"/>
    </source>
</evidence>
<dbReference type="AlphaFoldDB" id="A0AAE1PP71"/>
<comment type="cofactor">
    <cofactor evidence="1 5">
        <name>FAD</name>
        <dbReference type="ChEBI" id="CHEBI:57692"/>
    </cofactor>
</comment>
<keyword evidence="11" id="KW-1185">Reference proteome</keyword>
<protein>
    <recommendedName>
        <fullName evidence="8 9">Glucose-methanol-choline oxidoreductase N-terminal domain-containing protein</fullName>
    </recommendedName>
</protein>
<dbReference type="Proteomes" id="UP001292094">
    <property type="component" value="Unassembled WGS sequence"/>
</dbReference>
<evidence type="ECO:0000256" key="6">
    <source>
        <dbReference type="RuleBase" id="RU003968"/>
    </source>
</evidence>
<feature type="domain" description="Glucose-methanol-choline oxidoreductase N-terminal" evidence="9">
    <location>
        <begin position="299"/>
        <end position="313"/>
    </location>
</feature>
<dbReference type="InterPro" id="IPR007867">
    <property type="entry name" value="GMC_OxRtase_C"/>
</dbReference>
<dbReference type="EMBL" id="JAWZYT010001474">
    <property type="protein sequence ID" value="KAK4311829.1"/>
    <property type="molecule type" value="Genomic_DNA"/>
</dbReference>
<evidence type="ECO:0000313" key="11">
    <source>
        <dbReference type="Proteomes" id="UP001292094"/>
    </source>
</evidence>
<accession>A0AAE1PP71</accession>
<comment type="similarity">
    <text evidence="2 6">Belongs to the GMC oxidoreductase family.</text>
</comment>
<feature type="domain" description="Glucose-methanol-choline oxidoreductase N-terminal" evidence="8">
    <location>
        <begin position="123"/>
        <end position="146"/>
    </location>
</feature>
<keyword evidence="7" id="KW-0732">Signal</keyword>
<evidence type="ECO:0000256" key="2">
    <source>
        <dbReference type="ARBA" id="ARBA00010790"/>
    </source>
</evidence>
<name>A0AAE1PP71_9EUCA</name>
<feature type="chain" id="PRO_5042243203" description="Glucose-methanol-choline oxidoreductase N-terminal domain-containing protein" evidence="7">
    <location>
        <begin position="29"/>
        <end position="609"/>
    </location>
</feature>
<dbReference type="PROSITE" id="PS00624">
    <property type="entry name" value="GMC_OXRED_2"/>
    <property type="match status" value="1"/>
</dbReference>
<dbReference type="PROSITE" id="PS00623">
    <property type="entry name" value="GMC_OXRED_1"/>
    <property type="match status" value="1"/>
</dbReference>
<dbReference type="GO" id="GO:0016614">
    <property type="term" value="F:oxidoreductase activity, acting on CH-OH group of donors"/>
    <property type="evidence" value="ECO:0007669"/>
    <property type="project" value="InterPro"/>
</dbReference>
<evidence type="ECO:0000256" key="5">
    <source>
        <dbReference type="PIRSR" id="PIRSR000137-2"/>
    </source>
</evidence>
<dbReference type="InterPro" id="IPR012132">
    <property type="entry name" value="GMC_OxRdtase"/>
</dbReference>